<name>A0ABT5B921_9BACT</name>
<reference evidence="1 2" key="1">
    <citation type="submission" date="2022-11" db="EMBL/GenBank/DDBJ databases">
        <title>Minimal conservation of predation-associated metabolite biosynthetic gene clusters underscores biosynthetic potential of Myxococcota including descriptions for ten novel species: Archangium lansinium sp. nov., Myxococcus landrumus sp. nov., Nannocystis bai.</title>
        <authorList>
            <person name="Ahearne A."/>
            <person name="Stevens C."/>
            <person name="Dowd S."/>
        </authorList>
    </citation>
    <scope>NUCLEOTIDE SEQUENCE [LARGE SCALE GENOMIC DNA]</scope>
    <source>
        <strain evidence="1 2">NCELM</strain>
    </source>
</reference>
<dbReference type="Proteomes" id="UP001217838">
    <property type="component" value="Unassembled WGS sequence"/>
</dbReference>
<accession>A0ABT5B921</accession>
<protein>
    <submittedName>
        <fullName evidence="1">Uncharacterized protein</fullName>
    </submittedName>
</protein>
<proteinExistence type="predicted"/>
<evidence type="ECO:0000313" key="2">
    <source>
        <dbReference type="Proteomes" id="UP001217838"/>
    </source>
</evidence>
<sequence>MAEGPGVTIGGFREEEPQPRSLVDEYARAHRLIHDVHERTFAMQLAHAERLSELSMKVARASVDLLTVVAEANATVIGKSVNGKEVADSILDLVRKLKTEFTGEGQRQ</sequence>
<evidence type="ECO:0000313" key="1">
    <source>
        <dbReference type="EMBL" id="MDC0670602.1"/>
    </source>
</evidence>
<dbReference type="EMBL" id="JAQNDN010000013">
    <property type="protein sequence ID" value="MDC0670602.1"/>
    <property type="molecule type" value="Genomic_DNA"/>
</dbReference>
<organism evidence="1 2">
    <name type="scientific">Nannocystis radixulma</name>
    <dbReference type="NCBI Taxonomy" id="2995305"/>
    <lineage>
        <taxon>Bacteria</taxon>
        <taxon>Pseudomonadati</taxon>
        <taxon>Myxococcota</taxon>
        <taxon>Polyangia</taxon>
        <taxon>Nannocystales</taxon>
        <taxon>Nannocystaceae</taxon>
        <taxon>Nannocystis</taxon>
    </lineage>
</organism>
<keyword evidence="2" id="KW-1185">Reference proteome</keyword>
<dbReference type="RefSeq" id="WP_272000419.1">
    <property type="nucleotide sequence ID" value="NZ_JAQNDN010000013.1"/>
</dbReference>
<gene>
    <name evidence="1" type="ORF">POL58_22790</name>
</gene>
<comment type="caution">
    <text evidence="1">The sequence shown here is derived from an EMBL/GenBank/DDBJ whole genome shotgun (WGS) entry which is preliminary data.</text>
</comment>